<dbReference type="Proteomes" id="UP000250043">
    <property type="component" value="Unassembled WGS sequence"/>
</dbReference>
<sequence>MAEVFARALYLESLAIHTDQTTLDEFPELGISVSSLKSLTSLSFEGRHFNQGLAGIISRMKSPLVSLVVEFDDDVNPPDLCRIVAPFSSTLEYANLKVVSLCDAEVVPCTRLSTLIITISAASFTAGTLIRLFPNLEDLDLHLQLAQSDDVDAIRRRNKLSQRDCGWKSMDILSCDSETKLYAAGFSCHVNQVLLTKVVEDVTHLAAIVADMTPRVLALKMWMIDFDARVVNRLLREDRNLTELILKLTFMEDMYDEWAEFVDCWLEILDGCTVTRLELELRRVGLSQALPLMEPEATETFADLIAERVPLLRSLTIKMSTNCQYHWRIHRRRNGTRSLERRAWYT</sequence>
<keyword evidence="2" id="KW-1185">Reference proteome</keyword>
<dbReference type="OrthoDB" id="10653846at2759"/>
<dbReference type="EMBL" id="KV722453">
    <property type="protein sequence ID" value="OCH88438.1"/>
    <property type="molecule type" value="Genomic_DNA"/>
</dbReference>
<gene>
    <name evidence="1" type="ORF">OBBRIDRAFT_836620</name>
</gene>
<protein>
    <submittedName>
        <fullName evidence="1">Uncharacterized protein</fullName>
    </submittedName>
</protein>
<evidence type="ECO:0000313" key="2">
    <source>
        <dbReference type="Proteomes" id="UP000250043"/>
    </source>
</evidence>
<dbReference type="AlphaFoldDB" id="A0A8E2DMT8"/>
<reference evidence="1 2" key="1">
    <citation type="submission" date="2016-07" db="EMBL/GenBank/DDBJ databases">
        <title>Draft genome of the white-rot fungus Obba rivulosa 3A-2.</title>
        <authorList>
            <consortium name="DOE Joint Genome Institute"/>
            <person name="Miettinen O."/>
            <person name="Riley R."/>
            <person name="Acob R."/>
            <person name="Barry K."/>
            <person name="Cullen D."/>
            <person name="De Vries R."/>
            <person name="Hainaut M."/>
            <person name="Hatakka A."/>
            <person name="Henrissat B."/>
            <person name="Hilden K."/>
            <person name="Kuo R."/>
            <person name="Labutti K."/>
            <person name="Lipzen A."/>
            <person name="Makela M.R."/>
            <person name="Sandor L."/>
            <person name="Spatafora J.W."/>
            <person name="Grigoriev I.V."/>
            <person name="Hibbett D.S."/>
        </authorList>
    </citation>
    <scope>NUCLEOTIDE SEQUENCE [LARGE SCALE GENOMIC DNA]</scope>
    <source>
        <strain evidence="1 2">3A-2</strain>
    </source>
</reference>
<organism evidence="1 2">
    <name type="scientific">Obba rivulosa</name>
    <dbReference type="NCBI Taxonomy" id="1052685"/>
    <lineage>
        <taxon>Eukaryota</taxon>
        <taxon>Fungi</taxon>
        <taxon>Dikarya</taxon>
        <taxon>Basidiomycota</taxon>
        <taxon>Agaricomycotina</taxon>
        <taxon>Agaricomycetes</taxon>
        <taxon>Polyporales</taxon>
        <taxon>Gelatoporiaceae</taxon>
        <taxon>Obba</taxon>
    </lineage>
</organism>
<evidence type="ECO:0000313" key="1">
    <source>
        <dbReference type="EMBL" id="OCH88438.1"/>
    </source>
</evidence>
<name>A0A8E2DMT8_9APHY</name>
<accession>A0A8E2DMT8</accession>
<proteinExistence type="predicted"/>